<dbReference type="EMBL" id="JAATNW010000001">
    <property type="protein sequence ID" value="NMH58744.1"/>
    <property type="molecule type" value="Genomic_DNA"/>
</dbReference>
<dbReference type="RefSeq" id="WP_169209296.1">
    <property type="nucleotide sequence ID" value="NZ_JAATNW010000001.1"/>
</dbReference>
<dbReference type="Proteomes" id="UP000709336">
    <property type="component" value="Unassembled WGS sequence"/>
</dbReference>
<comment type="caution">
    <text evidence="1">The sequence shown here is derived from an EMBL/GenBank/DDBJ whole genome shotgun (WGS) entry which is preliminary data.</text>
</comment>
<gene>
    <name evidence="1" type="ORF">HCJ96_01735</name>
</gene>
<organism evidence="1 2">
    <name type="scientific">Alteromonas ponticola</name>
    <dbReference type="NCBI Taxonomy" id="2720613"/>
    <lineage>
        <taxon>Bacteria</taxon>
        <taxon>Pseudomonadati</taxon>
        <taxon>Pseudomonadota</taxon>
        <taxon>Gammaproteobacteria</taxon>
        <taxon>Alteromonadales</taxon>
        <taxon>Alteromonadaceae</taxon>
        <taxon>Alteromonas/Salinimonas group</taxon>
        <taxon>Alteromonas</taxon>
    </lineage>
</organism>
<accession>A0ABX1QWX1</accession>
<sequence length="283" mass="32835">MDSEFYIVSRKQDARLALTQEQFKELKRARKRLSSAYAISHKHRLVLSNYELILEAMRSLGEQYVRQENIHAIEEGKARLNANINNYVLSARIFTSQLKRHVQGCVPQDRELVSVLTRKMESEYKRSFSYRFIDSLYDYVAHYGLSIHTIKIVSEVKLNDAAEYERQYRVNAYVEKDYIGGPAEFRASVFDEVGGTVDLIDMLSTFNQSLTRLHDQAMDLIQHVFVKANELVNEFIGVFVSEHGNKHANLFVVHGTRMASDKVYDKFPISMYANNHNFGKEYV</sequence>
<protein>
    <submittedName>
        <fullName evidence="1">Uncharacterized protein</fullName>
    </submittedName>
</protein>
<reference evidence="1 2" key="1">
    <citation type="submission" date="2020-03" db="EMBL/GenBank/DDBJ databases">
        <title>Alteromonas ponticola sp. nov., isolated from seawater.</title>
        <authorList>
            <person name="Yoon J.-H."/>
            <person name="Kim Y.-O."/>
        </authorList>
    </citation>
    <scope>NUCLEOTIDE SEQUENCE [LARGE SCALE GENOMIC DNA]</scope>
    <source>
        <strain evidence="1 2">MYP5</strain>
    </source>
</reference>
<proteinExistence type="predicted"/>
<name>A0ABX1QWX1_9ALTE</name>
<evidence type="ECO:0000313" key="1">
    <source>
        <dbReference type="EMBL" id="NMH58744.1"/>
    </source>
</evidence>
<keyword evidence="2" id="KW-1185">Reference proteome</keyword>
<evidence type="ECO:0000313" key="2">
    <source>
        <dbReference type="Proteomes" id="UP000709336"/>
    </source>
</evidence>